<keyword evidence="9" id="KW-0975">Bacterial flagellum</keyword>
<evidence type="ECO:0000256" key="1">
    <source>
        <dbReference type="ARBA" id="ARBA00004117"/>
    </source>
</evidence>
<dbReference type="Pfam" id="PF01052">
    <property type="entry name" value="FliMN_C"/>
    <property type="match status" value="1"/>
</dbReference>
<keyword evidence="12" id="KW-0969">Cilium</keyword>
<comment type="subcellular location">
    <subcellularLocation>
        <location evidence="1">Bacterial flagellum basal body</location>
    </subcellularLocation>
    <subcellularLocation>
        <location evidence="2">Cell membrane</location>
        <topology evidence="2">Peripheral membrane protein</topology>
    </subcellularLocation>
</comment>
<evidence type="ECO:0000313" key="13">
    <source>
        <dbReference type="Proteomes" id="UP000633219"/>
    </source>
</evidence>
<dbReference type="GO" id="GO:0009425">
    <property type="term" value="C:bacterial-type flagellum basal body"/>
    <property type="evidence" value="ECO:0007669"/>
    <property type="project" value="UniProtKB-SubCell"/>
</dbReference>
<evidence type="ECO:0000259" key="11">
    <source>
        <dbReference type="Pfam" id="PF01052"/>
    </source>
</evidence>
<dbReference type="SUPFAM" id="SSF101801">
    <property type="entry name" value="Surface presentation of antigens (SPOA)"/>
    <property type="match status" value="1"/>
</dbReference>
<comment type="similarity">
    <text evidence="3">Belongs to the FliM family.</text>
</comment>
<dbReference type="InterPro" id="IPR028976">
    <property type="entry name" value="CheC-like_sf"/>
</dbReference>
<evidence type="ECO:0000256" key="8">
    <source>
        <dbReference type="ARBA" id="ARBA00023136"/>
    </source>
</evidence>
<organism evidence="12 13">
    <name type="scientific">Rhizobium setariae</name>
    <dbReference type="NCBI Taxonomy" id="2801340"/>
    <lineage>
        <taxon>Bacteria</taxon>
        <taxon>Pseudomonadati</taxon>
        <taxon>Pseudomonadota</taxon>
        <taxon>Alphaproteobacteria</taxon>
        <taxon>Hyphomicrobiales</taxon>
        <taxon>Rhizobiaceae</taxon>
        <taxon>Rhizobium/Agrobacterium group</taxon>
        <taxon>Rhizobium</taxon>
    </lineage>
</organism>
<evidence type="ECO:0000256" key="3">
    <source>
        <dbReference type="ARBA" id="ARBA00011049"/>
    </source>
</evidence>
<evidence type="ECO:0000256" key="9">
    <source>
        <dbReference type="ARBA" id="ARBA00023143"/>
    </source>
</evidence>
<keyword evidence="5" id="KW-1003">Cell membrane</keyword>
<gene>
    <name evidence="12" type="ORF">JJB09_01385</name>
</gene>
<evidence type="ECO:0000256" key="4">
    <source>
        <dbReference type="ARBA" id="ARBA00021898"/>
    </source>
</evidence>
<dbReference type="Gene3D" id="3.40.1550.10">
    <property type="entry name" value="CheC-like"/>
    <property type="match status" value="1"/>
</dbReference>
<dbReference type="GO" id="GO:0071978">
    <property type="term" value="P:bacterial-type flagellum-dependent swarming motility"/>
    <property type="evidence" value="ECO:0007669"/>
    <property type="project" value="TreeGrafter"/>
</dbReference>
<dbReference type="AlphaFoldDB" id="A0A936YM49"/>
<dbReference type="InterPro" id="IPR036429">
    <property type="entry name" value="SpoA-like_sf"/>
</dbReference>
<keyword evidence="12" id="KW-0966">Cell projection</keyword>
<feature type="domain" description="Flagellar motor switch protein FliN-like C-terminal" evidence="11">
    <location>
        <begin position="221"/>
        <end position="291"/>
    </location>
</feature>
<keyword evidence="13" id="KW-1185">Reference proteome</keyword>
<reference evidence="12" key="1">
    <citation type="submission" date="2021-01" db="EMBL/GenBank/DDBJ databases">
        <title>Rhizobium sp. strain KVB221 16S ribosomal RNA gene Genome sequencing and assembly.</title>
        <authorList>
            <person name="Kang M."/>
        </authorList>
    </citation>
    <scope>NUCLEOTIDE SEQUENCE</scope>
    <source>
        <strain evidence="12">KVB221</strain>
    </source>
</reference>
<comment type="function">
    <text evidence="10">FliM is one of three proteins (FliG, FliN, FliM) that forms the rotor-mounted switch complex (C ring), located at the base of the basal body. This complex interacts with the CheY and CheZ chemotaxis proteins, in addition to contacting components of the motor that determine the direction of flagellar rotation.</text>
</comment>
<dbReference type="PANTHER" id="PTHR30034">
    <property type="entry name" value="FLAGELLAR MOTOR SWITCH PROTEIN FLIM"/>
    <property type="match status" value="1"/>
</dbReference>
<evidence type="ECO:0000256" key="10">
    <source>
        <dbReference type="ARBA" id="ARBA00025044"/>
    </source>
</evidence>
<keyword evidence="8" id="KW-0472">Membrane</keyword>
<sequence>MNPKLLALLTGDMGSHETIGRICGDLGQVLTAFLPDMIAMETQLQFGFVYDGCETGFKNDLIADLDEYMVLVDGSLKNWCSDFTIACSTGAIVPMVECLMGGDPKTLIEAEGRPASRIELELAPLIIDKIASVVKSAVSAPGNFEPTLTKPYNSEDRAKPADDYVDMQAALIRVKVELYGLVSHFAVIIPQKTLLKTTVRTPAAASTGAKTGEGWTEQLQQQVRRSQVRVEARIQLTPLALGTIARLQPGDVIPFLDKEDPTVQVSANGRDLYTCEFGRAGEQYTVRVKDTATSEEILIRDILG</sequence>
<dbReference type="EMBL" id="JAEQNC010000001">
    <property type="protein sequence ID" value="MBL0370669.1"/>
    <property type="molecule type" value="Genomic_DNA"/>
</dbReference>
<evidence type="ECO:0000313" key="12">
    <source>
        <dbReference type="EMBL" id="MBL0370669.1"/>
    </source>
</evidence>
<evidence type="ECO:0000256" key="2">
    <source>
        <dbReference type="ARBA" id="ARBA00004202"/>
    </source>
</evidence>
<dbReference type="InterPro" id="IPR001543">
    <property type="entry name" value="FliN-like_C"/>
</dbReference>
<proteinExistence type="inferred from homology"/>
<keyword evidence="7" id="KW-0283">Flagellar rotation</keyword>
<keyword evidence="6" id="KW-0145">Chemotaxis</keyword>
<comment type="caution">
    <text evidence="12">The sequence shown here is derived from an EMBL/GenBank/DDBJ whole genome shotgun (WGS) entry which is preliminary data.</text>
</comment>
<dbReference type="Gene3D" id="2.30.330.10">
    <property type="entry name" value="SpoA-like"/>
    <property type="match status" value="1"/>
</dbReference>
<evidence type="ECO:0000256" key="6">
    <source>
        <dbReference type="ARBA" id="ARBA00022500"/>
    </source>
</evidence>
<accession>A0A936YM49</accession>
<keyword evidence="12" id="KW-0282">Flagellum</keyword>
<evidence type="ECO:0000256" key="7">
    <source>
        <dbReference type="ARBA" id="ARBA00022779"/>
    </source>
</evidence>
<dbReference type="PANTHER" id="PTHR30034:SF6">
    <property type="entry name" value="YOP PROTEINS TRANSLOCATION PROTEIN Q"/>
    <property type="match status" value="1"/>
</dbReference>
<dbReference type="Proteomes" id="UP000633219">
    <property type="component" value="Unassembled WGS sequence"/>
</dbReference>
<name>A0A936YM49_9HYPH</name>
<dbReference type="GO" id="GO:0005886">
    <property type="term" value="C:plasma membrane"/>
    <property type="evidence" value="ECO:0007669"/>
    <property type="project" value="UniProtKB-SubCell"/>
</dbReference>
<protein>
    <recommendedName>
        <fullName evidence="4">Flagellar motor switch protein FliM</fullName>
    </recommendedName>
</protein>
<evidence type="ECO:0000256" key="5">
    <source>
        <dbReference type="ARBA" id="ARBA00022475"/>
    </source>
</evidence>
<dbReference type="GO" id="GO:0050918">
    <property type="term" value="P:positive chemotaxis"/>
    <property type="evidence" value="ECO:0007669"/>
    <property type="project" value="TreeGrafter"/>
</dbReference>